<gene>
    <name evidence="2" type="ORF">FB474_1401</name>
</gene>
<dbReference type="AlphaFoldDB" id="A0A542ZI76"/>
<protein>
    <recommendedName>
        <fullName evidence="4">Integral membrane protein</fullName>
    </recommendedName>
</protein>
<feature type="transmembrane region" description="Helical" evidence="1">
    <location>
        <begin position="53"/>
        <end position="76"/>
    </location>
</feature>
<keyword evidence="3" id="KW-1185">Reference proteome</keyword>
<evidence type="ECO:0000256" key="1">
    <source>
        <dbReference type="SAM" id="Phobius"/>
    </source>
</evidence>
<organism evidence="2 3">
    <name type="scientific">Oryzihumus leptocrescens</name>
    <dbReference type="NCBI Taxonomy" id="297536"/>
    <lineage>
        <taxon>Bacteria</taxon>
        <taxon>Bacillati</taxon>
        <taxon>Actinomycetota</taxon>
        <taxon>Actinomycetes</taxon>
        <taxon>Micrococcales</taxon>
        <taxon>Intrasporangiaceae</taxon>
        <taxon>Oryzihumus</taxon>
    </lineage>
</organism>
<sequence>MSEPSAPAARPPQEQEVARLNARIASLEQELATARATAPADTTRAPRPGRWRAWVAGLLIVVGSLLAPLSVLAVWANREVSDTSRYVETVAPLAHDPDVQAAVTDAVTRQVFTHVDVPALTTQLLDALQARGVPPELTTRLHALEGPINNGVQGFVHDQVAKVVASPAFAQAWTQANRVAHEQMVNVLTGKQGGAVSSKNGQVTVNLGPFVNEVKNRLVAQGFTVASNIPAVNASFTVFQSQGVTKAQGIYSLLNTLGVWLPIIALVLLAIGIYVAGNHRRATLASGLGVAGGMLLLGLGLAIVRPLYLDAVPSTLPHDAAAAIFDTVVRFLRTSLRAVLVAGLVVALAAFMSGGSVTAVSTRRALVRGIGWLRGGAESAGLRTGRFGPWVWDHKRWLRVATVAAGAVALIFWTQPTAGVVVLLAVLVLLVLAVIEFLGRPPGPAAPPGAHAGPPPSPA</sequence>
<keyword evidence="1" id="KW-0472">Membrane</keyword>
<dbReference type="EMBL" id="VFOQ01000001">
    <property type="protein sequence ID" value="TQL60026.1"/>
    <property type="molecule type" value="Genomic_DNA"/>
</dbReference>
<comment type="caution">
    <text evidence="2">The sequence shown here is derived from an EMBL/GenBank/DDBJ whole genome shotgun (WGS) entry which is preliminary data.</text>
</comment>
<evidence type="ECO:0008006" key="4">
    <source>
        <dbReference type="Google" id="ProtNLM"/>
    </source>
</evidence>
<feature type="transmembrane region" description="Helical" evidence="1">
    <location>
        <begin position="288"/>
        <end position="308"/>
    </location>
</feature>
<feature type="transmembrane region" description="Helical" evidence="1">
    <location>
        <begin position="338"/>
        <end position="360"/>
    </location>
</feature>
<accession>A0A542ZI76</accession>
<keyword evidence="1" id="KW-0812">Transmembrane</keyword>
<feature type="transmembrane region" description="Helical" evidence="1">
    <location>
        <begin position="420"/>
        <end position="438"/>
    </location>
</feature>
<dbReference type="OrthoDB" id="4350291at2"/>
<reference evidence="2 3" key="1">
    <citation type="submission" date="2019-06" db="EMBL/GenBank/DDBJ databases">
        <title>Sequencing the genomes of 1000 actinobacteria strains.</title>
        <authorList>
            <person name="Klenk H.-P."/>
        </authorList>
    </citation>
    <scope>NUCLEOTIDE SEQUENCE [LARGE SCALE GENOMIC DNA]</scope>
    <source>
        <strain evidence="2 3">DSM 18082</strain>
    </source>
</reference>
<evidence type="ECO:0000313" key="3">
    <source>
        <dbReference type="Proteomes" id="UP000319514"/>
    </source>
</evidence>
<feature type="transmembrane region" description="Helical" evidence="1">
    <location>
        <begin position="396"/>
        <end position="414"/>
    </location>
</feature>
<dbReference type="Proteomes" id="UP000319514">
    <property type="component" value="Unassembled WGS sequence"/>
</dbReference>
<dbReference type="RefSeq" id="WP_141787972.1">
    <property type="nucleotide sequence ID" value="NZ_BAAAKX010000005.1"/>
</dbReference>
<feature type="transmembrane region" description="Helical" evidence="1">
    <location>
        <begin position="257"/>
        <end position="276"/>
    </location>
</feature>
<keyword evidence="1" id="KW-1133">Transmembrane helix</keyword>
<name>A0A542ZI76_9MICO</name>
<evidence type="ECO:0000313" key="2">
    <source>
        <dbReference type="EMBL" id="TQL60026.1"/>
    </source>
</evidence>
<proteinExistence type="predicted"/>